<evidence type="ECO:0000256" key="3">
    <source>
        <dbReference type="ARBA" id="ARBA00009400"/>
    </source>
</evidence>
<dbReference type="PANTHER" id="PTHR32179">
    <property type="entry name" value="NICOTINATE-NUCLEOTIDE PYROPHOSPHORYLASE [CARBOXYLATING]"/>
    <property type="match status" value="1"/>
</dbReference>
<keyword evidence="7 9" id="KW-0808">Transferase</keyword>
<gene>
    <name evidence="12" type="primary">nadC</name>
    <name evidence="12" type="ORF">GCM10023332_12650</name>
</gene>
<keyword evidence="6 9" id="KW-0328">Glycosyltransferase</keyword>
<dbReference type="InterPro" id="IPR036068">
    <property type="entry name" value="Nicotinate_pribotase-like_C"/>
</dbReference>
<keyword evidence="5" id="KW-0662">Pyridine nucleotide biosynthesis</keyword>
<dbReference type="SUPFAM" id="SSF51690">
    <property type="entry name" value="Nicotinate/Quinolinate PRTase C-terminal domain-like"/>
    <property type="match status" value="1"/>
</dbReference>
<comment type="function">
    <text evidence="1">Involved in the catabolism of quinolinic acid (QA).</text>
</comment>
<dbReference type="Pfam" id="PF01729">
    <property type="entry name" value="QRPTase_C"/>
    <property type="match status" value="1"/>
</dbReference>
<sequence length="301" mass="31348">MNPVSPAPGSASVAGLVPPPAEVVDSDVARALSEDIGSGDVTAELLPDAADTAVLLCKEAAVVCGRPWFDACHRALDPGVRIDWRVAEGDRVPAQTVLATLAGRTRPLVSAERASLNFLQTLSGTATRVAAYVDAVQGTGTRILDTRKTLPGLRQAQKYAVRAGGGVNHRMGLHDAVMLKENHVRAAGSLGAAIRAAKARHPGLPLIVEVETLAQLEEALGEGCDRILIDDFTAEDRRQAVRIAHGPPFGGRIPLEVSGGVDLDTVRGIAEDGVDYVSIGGLTKHVRAIDLSLKLAAVPGG</sequence>
<reference evidence="13" key="1">
    <citation type="journal article" date="2019" name="Int. J. Syst. Evol. Microbiol.">
        <title>The Global Catalogue of Microorganisms (GCM) 10K type strain sequencing project: providing services to taxonomists for standard genome sequencing and annotation.</title>
        <authorList>
            <consortium name="The Broad Institute Genomics Platform"/>
            <consortium name="The Broad Institute Genome Sequencing Center for Infectious Disease"/>
            <person name="Wu L."/>
            <person name="Ma J."/>
        </authorList>
    </citation>
    <scope>NUCLEOTIDE SEQUENCE [LARGE SCALE GENOMIC DNA]</scope>
    <source>
        <strain evidence="13">JCM 18392</strain>
    </source>
</reference>
<evidence type="ECO:0000256" key="6">
    <source>
        <dbReference type="ARBA" id="ARBA00022676"/>
    </source>
</evidence>
<feature type="domain" description="Quinolinate phosphoribosyl transferase N-terminal" evidence="11">
    <location>
        <begin position="40"/>
        <end position="123"/>
    </location>
</feature>
<dbReference type="InterPro" id="IPR027277">
    <property type="entry name" value="NadC/ModD"/>
</dbReference>
<evidence type="ECO:0000256" key="5">
    <source>
        <dbReference type="ARBA" id="ARBA00022642"/>
    </source>
</evidence>
<comment type="similarity">
    <text evidence="3 9">Belongs to the NadC/ModD family.</text>
</comment>
<evidence type="ECO:0000313" key="12">
    <source>
        <dbReference type="EMBL" id="GAA4862075.1"/>
    </source>
</evidence>
<evidence type="ECO:0000256" key="1">
    <source>
        <dbReference type="ARBA" id="ARBA00003237"/>
    </source>
</evidence>
<dbReference type="EC" id="2.4.2.19" evidence="4"/>
<evidence type="ECO:0000259" key="11">
    <source>
        <dbReference type="Pfam" id="PF02749"/>
    </source>
</evidence>
<evidence type="ECO:0000256" key="7">
    <source>
        <dbReference type="ARBA" id="ARBA00022679"/>
    </source>
</evidence>
<protein>
    <recommendedName>
        <fullName evidence="4">nicotinate-nucleotide diphosphorylase (carboxylating)</fullName>
        <ecNumber evidence="4">2.4.2.19</ecNumber>
    </recommendedName>
    <alternativeName>
        <fullName evidence="8">Quinolinate phosphoribosyltransferase [decarboxylating]</fullName>
    </alternativeName>
</protein>
<evidence type="ECO:0000256" key="8">
    <source>
        <dbReference type="ARBA" id="ARBA00033102"/>
    </source>
</evidence>
<comment type="pathway">
    <text evidence="2">Cofactor biosynthesis; NAD(+) biosynthesis; nicotinate D-ribonucleotide from quinolinate: step 1/1.</text>
</comment>
<evidence type="ECO:0000259" key="10">
    <source>
        <dbReference type="Pfam" id="PF01729"/>
    </source>
</evidence>
<dbReference type="NCBIfam" id="TIGR00078">
    <property type="entry name" value="nadC"/>
    <property type="match status" value="1"/>
</dbReference>
<dbReference type="PIRSF" id="PIRSF006250">
    <property type="entry name" value="NadC_ModD"/>
    <property type="match status" value="1"/>
</dbReference>
<proteinExistence type="inferred from homology"/>
<dbReference type="PANTHER" id="PTHR32179:SF3">
    <property type="entry name" value="NICOTINATE-NUCLEOTIDE PYROPHOSPHORYLASE [CARBOXYLATING]"/>
    <property type="match status" value="1"/>
</dbReference>
<dbReference type="Pfam" id="PF02749">
    <property type="entry name" value="QRPTase_N"/>
    <property type="match status" value="1"/>
</dbReference>
<evidence type="ECO:0000256" key="2">
    <source>
        <dbReference type="ARBA" id="ARBA00004893"/>
    </source>
</evidence>
<dbReference type="RefSeq" id="WP_345294681.1">
    <property type="nucleotide sequence ID" value="NZ_BAABJY010000002.1"/>
</dbReference>
<keyword evidence="13" id="KW-1185">Reference proteome</keyword>
<evidence type="ECO:0000256" key="4">
    <source>
        <dbReference type="ARBA" id="ARBA00011944"/>
    </source>
</evidence>
<dbReference type="InterPro" id="IPR037128">
    <property type="entry name" value="Quinolinate_PRibosylTase_N_sf"/>
</dbReference>
<name>A0ABP9E3L1_9GAMM</name>
<dbReference type="EMBL" id="BAABJY010000002">
    <property type="protein sequence ID" value="GAA4862075.1"/>
    <property type="molecule type" value="Genomic_DNA"/>
</dbReference>
<dbReference type="SUPFAM" id="SSF54675">
    <property type="entry name" value="Nicotinate/Quinolinate PRTase N-terminal domain-like"/>
    <property type="match status" value="1"/>
</dbReference>
<dbReference type="InterPro" id="IPR013785">
    <property type="entry name" value="Aldolase_TIM"/>
</dbReference>
<comment type="caution">
    <text evidence="12">The sequence shown here is derived from an EMBL/GenBank/DDBJ whole genome shotgun (WGS) entry which is preliminary data.</text>
</comment>
<dbReference type="InterPro" id="IPR002638">
    <property type="entry name" value="Quinolinate_PRibosylTrfase_C"/>
</dbReference>
<dbReference type="Proteomes" id="UP001501323">
    <property type="component" value="Unassembled WGS sequence"/>
</dbReference>
<organism evidence="12 13">
    <name type="scientific">Luteimonas vadosa</name>
    <dbReference type="NCBI Taxonomy" id="1165507"/>
    <lineage>
        <taxon>Bacteria</taxon>
        <taxon>Pseudomonadati</taxon>
        <taxon>Pseudomonadota</taxon>
        <taxon>Gammaproteobacteria</taxon>
        <taxon>Lysobacterales</taxon>
        <taxon>Lysobacteraceae</taxon>
        <taxon>Luteimonas</taxon>
    </lineage>
</organism>
<dbReference type="Gene3D" id="3.90.1170.20">
    <property type="entry name" value="Quinolinate phosphoribosyl transferase, N-terminal domain"/>
    <property type="match status" value="1"/>
</dbReference>
<accession>A0ABP9E3L1</accession>
<evidence type="ECO:0000256" key="9">
    <source>
        <dbReference type="PIRNR" id="PIRNR006250"/>
    </source>
</evidence>
<dbReference type="CDD" id="cd01572">
    <property type="entry name" value="QPRTase"/>
    <property type="match status" value="1"/>
</dbReference>
<dbReference type="Gene3D" id="3.20.20.70">
    <property type="entry name" value="Aldolase class I"/>
    <property type="match status" value="1"/>
</dbReference>
<evidence type="ECO:0000313" key="13">
    <source>
        <dbReference type="Proteomes" id="UP001501323"/>
    </source>
</evidence>
<dbReference type="InterPro" id="IPR022412">
    <property type="entry name" value="Quinolinate_PRibosylTrfase_N"/>
</dbReference>
<dbReference type="InterPro" id="IPR004393">
    <property type="entry name" value="NadC"/>
</dbReference>
<feature type="domain" description="Quinolinate phosphoribosyl transferase C-terminal" evidence="10">
    <location>
        <begin position="126"/>
        <end position="294"/>
    </location>
</feature>